<dbReference type="GO" id="GO:0005829">
    <property type="term" value="C:cytosol"/>
    <property type="evidence" value="ECO:0007669"/>
    <property type="project" value="TreeGrafter"/>
</dbReference>
<dbReference type="Pfam" id="PF02826">
    <property type="entry name" value="2-Hacid_dh_C"/>
    <property type="match status" value="1"/>
</dbReference>
<dbReference type="InterPro" id="IPR036291">
    <property type="entry name" value="NAD(P)-bd_dom_sf"/>
</dbReference>
<dbReference type="Proteomes" id="UP000306050">
    <property type="component" value="Chromosome SGRAM_22"/>
</dbReference>
<dbReference type="EMBL" id="SRRM01000014">
    <property type="protein sequence ID" value="TKY86997.1"/>
    <property type="molecule type" value="Genomic_DNA"/>
</dbReference>
<evidence type="ECO:0000259" key="2">
    <source>
        <dbReference type="Pfam" id="PF02826"/>
    </source>
</evidence>
<dbReference type="GO" id="GO:0030267">
    <property type="term" value="F:glyoxylate reductase (NADPH) activity"/>
    <property type="evidence" value="ECO:0007669"/>
    <property type="project" value="TreeGrafter"/>
</dbReference>
<dbReference type="InterPro" id="IPR050223">
    <property type="entry name" value="D-isomer_2-hydroxyacid_DH"/>
</dbReference>
<evidence type="ECO:0000256" key="1">
    <source>
        <dbReference type="ARBA" id="ARBA00023002"/>
    </source>
</evidence>
<keyword evidence="1" id="KW-0560">Oxidoreductase</keyword>
<evidence type="ECO:0000313" key="3">
    <source>
        <dbReference type="EMBL" id="TKY86997.1"/>
    </source>
</evidence>
<reference evidence="3 4" key="1">
    <citation type="submission" date="2019-05" db="EMBL/GenBank/DDBJ databases">
        <title>Sporisorium graminicola CBS 10092 draft sequencing and annotation.</title>
        <authorList>
            <person name="Solano-Gonzalez S."/>
            <person name="Caddick M.X."/>
            <person name="Darby A."/>
        </authorList>
    </citation>
    <scope>NUCLEOTIDE SEQUENCE [LARGE SCALE GENOMIC DNA]</scope>
    <source>
        <strain evidence="3 4">CBS 10092</strain>
    </source>
</reference>
<dbReference type="GO" id="GO:0051287">
    <property type="term" value="F:NAD binding"/>
    <property type="evidence" value="ECO:0007669"/>
    <property type="project" value="InterPro"/>
</dbReference>
<dbReference type="AlphaFoldDB" id="A0A4U7KSK5"/>
<gene>
    <name evidence="3" type="ORF">EX895_003674</name>
</gene>
<dbReference type="GeneID" id="40726569"/>
<accession>A0A4U7KSK5</accession>
<sequence length="317" mass="34528">MVNLSILPAEASATCLCVGSFLRSLPEPLRSRLHVQPSPTPSTDALMWLPNIAQGDTSGRLREILLAAPRIRFVQLPMTGVEHFMPLMREMQGRRIVWCSAKGCYSALVAEHALALCLGMLKGLHGRSVENESLFRKKVLIVGRGSIATQLSALLSPFDCALSYTDSSSSSAQLHSAASQAQVIFITCPLTPSTANLFNTTLLAALDPHALLINIARGHIINTTALLHSLAANPAQRAALDVVHYSSAHEKQQLEMLERQGRVLITHHAAIPSKLIPEVLGERLCWNLRVLVDVEEGKVDVQDEEAWKGRVDVGKGY</sequence>
<dbReference type="SUPFAM" id="SSF51735">
    <property type="entry name" value="NAD(P)-binding Rossmann-fold domains"/>
    <property type="match status" value="1"/>
</dbReference>
<dbReference type="GO" id="GO:0016618">
    <property type="term" value="F:hydroxypyruvate reductase [NAD(P)H] activity"/>
    <property type="evidence" value="ECO:0007669"/>
    <property type="project" value="TreeGrafter"/>
</dbReference>
<name>A0A4U7KSK5_9BASI</name>
<evidence type="ECO:0000313" key="4">
    <source>
        <dbReference type="Proteomes" id="UP000306050"/>
    </source>
</evidence>
<organism evidence="3 4">
    <name type="scientific">Sporisorium graminicola</name>
    <dbReference type="NCBI Taxonomy" id="280036"/>
    <lineage>
        <taxon>Eukaryota</taxon>
        <taxon>Fungi</taxon>
        <taxon>Dikarya</taxon>
        <taxon>Basidiomycota</taxon>
        <taxon>Ustilaginomycotina</taxon>
        <taxon>Ustilaginomycetes</taxon>
        <taxon>Ustilaginales</taxon>
        <taxon>Ustilaginaceae</taxon>
        <taxon>Sporisorium</taxon>
    </lineage>
</organism>
<dbReference type="RefSeq" id="XP_029738982.1">
    <property type="nucleotide sequence ID" value="XM_029884272.1"/>
</dbReference>
<dbReference type="Gene3D" id="3.40.50.720">
    <property type="entry name" value="NAD(P)-binding Rossmann-like Domain"/>
    <property type="match status" value="2"/>
</dbReference>
<dbReference type="PANTHER" id="PTHR10996:SF277">
    <property type="entry name" value="GLYOXYLATE REDUCTASE_HYDROXYPYRUVATE REDUCTASE"/>
    <property type="match status" value="1"/>
</dbReference>
<keyword evidence="4" id="KW-1185">Reference proteome</keyword>
<protein>
    <recommendedName>
        <fullName evidence="2">D-isomer specific 2-hydroxyacid dehydrogenase NAD-binding domain-containing protein</fullName>
    </recommendedName>
</protein>
<dbReference type="OrthoDB" id="298012at2759"/>
<feature type="domain" description="D-isomer specific 2-hydroxyacid dehydrogenase NAD-binding" evidence="2">
    <location>
        <begin position="130"/>
        <end position="270"/>
    </location>
</feature>
<comment type="caution">
    <text evidence="3">The sequence shown here is derived from an EMBL/GenBank/DDBJ whole genome shotgun (WGS) entry which is preliminary data.</text>
</comment>
<proteinExistence type="predicted"/>
<dbReference type="InterPro" id="IPR006140">
    <property type="entry name" value="D-isomer_DH_NAD-bd"/>
</dbReference>
<dbReference type="KEGG" id="sgra:EX895_003674"/>
<dbReference type="PANTHER" id="PTHR10996">
    <property type="entry name" value="2-HYDROXYACID DEHYDROGENASE-RELATED"/>
    <property type="match status" value="1"/>
</dbReference>